<feature type="non-terminal residue" evidence="1">
    <location>
        <position position="111"/>
    </location>
</feature>
<dbReference type="PANTHER" id="PTHR40056">
    <property type="entry name" value="HYPOTHETICAL CYTOSOLIC PROTEIN"/>
    <property type="match status" value="1"/>
</dbReference>
<proteinExistence type="predicted"/>
<dbReference type="Pfam" id="PF08876">
    <property type="entry name" value="DUF1836"/>
    <property type="match status" value="1"/>
</dbReference>
<dbReference type="EMBL" id="JACSQB010000074">
    <property type="protein sequence ID" value="MBD8047298.1"/>
    <property type="molecule type" value="Genomic_DNA"/>
</dbReference>
<sequence>MDYKREDILKLLEELNLNEQIELKEIPSIDLYMDQVITLFENNLSHSKRYDEDKLLTKTMINNYTKDKLLIPAKKKKYSKNHIILMILIYNLKQNLSILDIKSLFNEMIIN</sequence>
<evidence type="ECO:0000313" key="1">
    <source>
        <dbReference type="EMBL" id="MBD8047298.1"/>
    </source>
</evidence>
<gene>
    <name evidence="1" type="ORF">H9637_09665</name>
</gene>
<protein>
    <submittedName>
        <fullName evidence="1">DUF1836 domain-containing protein</fullName>
    </submittedName>
</protein>
<accession>A0ABR8YSS9</accession>
<name>A0ABR8YSS9_9CLOT</name>
<dbReference type="RefSeq" id="WP_191740269.1">
    <property type="nucleotide sequence ID" value="NZ_JACSQB010000074.1"/>
</dbReference>
<reference evidence="1 2" key="1">
    <citation type="submission" date="2020-08" db="EMBL/GenBank/DDBJ databases">
        <title>A Genomic Blueprint of the Chicken Gut Microbiome.</title>
        <authorList>
            <person name="Gilroy R."/>
            <person name="Ravi A."/>
            <person name="Getino M."/>
            <person name="Pursley I."/>
            <person name="Horton D.L."/>
            <person name="Alikhan N.-F."/>
            <person name="Baker D."/>
            <person name="Gharbi K."/>
            <person name="Hall N."/>
            <person name="Watson M."/>
            <person name="Adriaenssens E.M."/>
            <person name="Foster-Nyarko E."/>
            <person name="Jarju S."/>
            <person name="Secka A."/>
            <person name="Antonio M."/>
            <person name="Oren A."/>
            <person name="Chaudhuri R."/>
            <person name="La Ragione R.M."/>
            <person name="Hildebrand F."/>
            <person name="Pallen M.J."/>
        </authorList>
    </citation>
    <scope>NUCLEOTIDE SEQUENCE [LARGE SCALE GENOMIC DNA]</scope>
    <source>
        <strain evidence="1 2">N37</strain>
    </source>
</reference>
<dbReference type="PANTHER" id="PTHR40056:SF1">
    <property type="entry name" value="DUF1836 DOMAIN-CONTAINING PROTEIN"/>
    <property type="match status" value="1"/>
</dbReference>
<keyword evidence="2" id="KW-1185">Reference proteome</keyword>
<dbReference type="Proteomes" id="UP000627166">
    <property type="component" value="Unassembled WGS sequence"/>
</dbReference>
<organism evidence="1 2">
    <name type="scientific">Clostridium faecium</name>
    <dbReference type="NCBI Taxonomy" id="2762223"/>
    <lineage>
        <taxon>Bacteria</taxon>
        <taxon>Bacillati</taxon>
        <taxon>Bacillota</taxon>
        <taxon>Clostridia</taxon>
        <taxon>Eubacteriales</taxon>
        <taxon>Clostridiaceae</taxon>
        <taxon>Clostridium</taxon>
    </lineage>
</organism>
<evidence type="ECO:0000313" key="2">
    <source>
        <dbReference type="Proteomes" id="UP000627166"/>
    </source>
</evidence>
<comment type="caution">
    <text evidence="1">The sequence shown here is derived from an EMBL/GenBank/DDBJ whole genome shotgun (WGS) entry which is preliminary data.</text>
</comment>
<dbReference type="InterPro" id="IPR014975">
    <property type="entry name" value="DUF1836"/>
</dbReference>